<keyword evidence="1" id="KW-0812">Transmembrane</keyword>
<reference evidence="2" key="1">
    <citation type="submission" date="2015-07" db="EMBL/GenBank/DDBJ databases">
        <title>Transcriptome Assembly of Anthurium amnicola.</title>
        <authorList>
            <person name="Suzuki J."/>
        </authorList>
    </citation>
    <scope>NUCLEOTIDE SEQUENCE</scope>
</reference>
<sequence length="186" mass="19917">MYPPPTSAQGYPEQAQKGYPPPSVGIPVTGSDQYYPSGVPSALHVQQQAPGRWSTGLCGCCDDVGNCCMTFFCPCVTFGRIAEIVDRGSTSCGASGALYTLIACVTGCGCLYSCFYRSKMRRQYSLPDSPCNDCLVHCCCEACALCQEYRELKNRGYDMALGWQGHVEKQAGGPTAPPATQSGMSR</sequence>
<accession>A0A1D1Y102</accession>
<protein>
    <submittedName>
        <fullName evidence="2">Protein PLANT CADMIUM RESISTANCE 2</fullName>
    </submittedName>
</protein>
<organism evidence="2">
    <name type="scientific">Anthurium amnicola</name>
    <dbReference type="NCBI Taxonomy" id="1678845"/>
    <lineage>
        <taxon>Eukaryota</taxon>
        <taxon>Viridiplantae</taxon>
        <taxon>Streptophyta</taxon>
        <taxon>Embryophyta</taxon>
        <taxon>Tracheophyta</taxon>
        <taxon>Spermatophyta</taxon>
        <taxon>Magnoliopsida</taxon>
        <taxon>Liliopsida</taxon>
        <taxon>Araceae</taxon>
        <taxon>Pothoideae</taxon>
        <taxon>Potheae</taxon>
        <taxon>Anthurium</taxon>
    </lineage>
</organism>
<dbReference type="PANTHER" id="PTHR15907">
    <property type="entry name" value="DUF614 FAMILY PROTEIN-RELATED"/>
    <property type="match status" value="1"/>
</dbReference>
<evidence type="ECO:0000313" key="2">
    <source>
        <dbReference type="EMBL" id="JAT48318.1"/>
    </source>
</evidence>
<keyword evidence="1" id="KW-0472">Membrane</keyword>
<name>A0A1D1Y102_9ARAE</name>
<keyword evidence="1" id="KW-1133">Transmembrane helix</keyword>
<dbReference type="InterPro" id="IPR006461">
    <property type="entry name" value="PLAC_motif_containing"/>
</dbReference>
<gene>
    <name evidence="2" type="primary">PCR2_4</name>
    <name evidence="2" type="ORF">g.120515</name>
</gene>
<proteinExistence type="predicted"/>
<dbReference type="Pfam" id="PF04749">
    <property type="entry name" value="PLAC8"/>
    <property type="match status" value="1"/>
</dbReference>
<dbReference type="AlphaFoldDB" id="A0A1D1Y102"/>
<dbReference type="EMBL" id="GDJX01019618">
    <property type="protein sequence ID" value="JAT48318.1"/>
    <property type="molecule type" value="Transcribed_RNA"/>
</dbReference>
<feature type="transmembrane region" description="Helical" evidence="1">
    <location>
        <begin position="96"/>
        <end position="115"/>
    </location>
</feature>
<dbReference type="NCBIfam" id="TIGR01571">
    <property type="entry name" value="A_thal_Cys_rich"/>
    <property type="match status" value="1"/>
</dbReference>
<evidence type="ECO:0000256" key="1">
    <source>
        <dbReference type="SAM" id="Phobius"/>
    </source>
</evidence>